<dbReference type="EMBL" id="MCFD01000005">
    <property type="protein sequence ID" value="ORX70924.1"/>
    <property type="molecule type" value="Genomic_DNA"/>
</dbReference>
<comment type="caution">
    <text evidence="1">The sequence shown here is derived from an EMBL/GenBank/DDBJ whole genome shotgun (WGS) entry which is preliminary data.</text>
</comment>
<accession>A0A1Y1WCQ1</accession>
<organism evidence="1 2">
    <name type="scientific">Linderina pennispora</name>
    <dbReference type="NCBI Taxonomy" id="61395"/>
    <lineage>
        <taxon>Eukaryota</taxon>
        <taxon>Fungi</taxon>
        <taxon>Fungi incertae sedis</taxon>
        <taxon>Zoopagomycota</taxon>
        <taxon>Kickxellomycotina</taxon>
        <taxon>Kickxellomycetes</taxon>
        <taxon>Kickxellales</taxon>
        <taxon>Kickxellaceae</taxon>
        <taxon>Linderina</taxon>
    </lineage>
</organism>
<proteinExistence type="predicted"/>
<keyword evidence="2" id="KW-1185">Reference proteome</keyword>
<dbReference type="AlphaFoldDB" id="A0A1Y1WCQ1"/>
<dbReference type="RefSeq" id="XP_040744503.1">
    <property type="nucleotide sequence ID" value="XM_040883464.1"/>
</dbReference>
<dbReference type="GeneID" id="63800112"/>
<evidence type="ECO:0000313" key="1">
    <source>
        <dbReference type="EMBL" id="ORX70924.1"/>
    </source>
</evidence>
<protein>
    <submittedName>
        <fullName evidence="1">Uncharacterized protein</fullName>
    </submittedName>
</protein>
<gene>
    <name evidence="1" type="ORF">DL89DRAFT_143329</name>
</gene>
<sequence length="138" mass="15795">MLYRCLVSQFHYSTISEWRLGIPLVYMDLLGIGHLLCLSDSRAGRVKGLAWPYFGCTLLSCPARFLPQAKWQFLDAIWMHIVVLFWLARGKRVPGVKQRQIRQFAQNVCTVSLFSSPVEFFPSLCLAFHCLSPIDVAE</sequence>
<reference evidence="1 2" key="1">
    <citation type="submission" date="2016-07" db="EMBL/GenBank/DDBJ databases">
        <title>Pervasive Adenine N6-methylation of Active Genes in Fungi.</title>
        <authorList>
            <consortium name="DOE Joint Genome Institute"/>
            <person name="Mondo S.J."/>
            <person name="Dannebaum R.O."/>
            <person name="Kuo R.C."/>
            <person name="Labutti K."/>
            <person name="Haridas S."/>
            <person name="Kuo A."/>
            <person name="Salamov A."/>
            <person name="Ahrendt S.R."/>
            <person name="Lipzen A."/>
            <person name="Sullivan W."/>
            <person name="Andreopoulos W.B."/>
            <person name="Clum A."/>
            <person name="Lindquist E."/>
            <person name="Daum C."/>
            <person name="Ramamoorthy G.K."/>
            <person name="Gryganskyi A."/>
            <person name="Culley D."/>
            <person name="Magnuson J.K."/>
            <person name="James T.Y."/>
            <person name="O'Malley M.A."/>
            <person name="Stajich J.E."/>
            <person name="Spatafora J.W."/>
            <person name="Visel A."/>
            <person name="Grigoriev I.V."/>
        </authorList>
    </citation>
    <scope>NUCLEOTIDE SEQUENCE [LARGE SCALE GENOMIC DNA]</scope>
    <source>
        <strain evidence="1 2">ATCC 12442</strain>
    </source>
</reference>
<name>A0A1Y1WCQ1_9FUNG</name>
<dbReference type="Proteomes" id="UP000193922">
    <property type="component" value="Unassembled WGS sequence"/>
</dbReference>
<evidence type="ECO:0000313" key="2">
    <source>
        <dbReference type="Proteomes" id="UP000193922"/>
    </source>
</evidence>